<feature type="region of interest" description="Disordered" evidence="2">
    <location>
        <begin position="445"/>
        <end position="464"/>
    </location>
</feature>
<proteinExistence type="inferred from homology"/>
<reference evidence="5 6" key="1">
    <citation type="submission" date="2016-02" db="EMBL/GenBank/DDBJ databases">
        <title>Draft Genome for Tepidibacillus decaturensis nov. sp. Strain Z9, an Anaerobic, Moderately Thermophilic and Heterotrophic Bacterium from Deep Subsurface of the Illinois Basin, USA.</title>
        <authorList>
            <person name="Dong Y."/>
            <person name="Chang J.Y."/>
            <person name="Sanford R."/>
            <person name="Fouke B.W."/>
        </authorList>
    </citation>
    <scope>NUCLEOTIDE SEQUENCE [LARGE SCALE GENOMIC DNA]</scope>
    <source>
        <strain evidence="5 6">Z9</strain>
    </source>
</reference>
<accession>A0A135L1L4</accession>
<evidence type="ECO:0000256" key="2">
    <source>
        <dbReference type="SAM" id="MobiDB-lite"/>
    </source>
</evidence>
<evidence type="ECO:0000313" key="5">
    <source>
        <dbReference type="EMBL" id="KXG42846.1"/>
    </source>
</evidence>
<dbReference type="Pfam" id="PF07261">
    <property type="entry name" value="DnaB_2"/>
    <property type="match status" value="1"/>
</dbReference>
<comment type="similarity">
    <text evidence="1">Belongs to the DnaB/DnaD family.</text>
</comment>
<feature type="domain" description="DnaB/C C-terminal" evidence="3">
    <location>
        <begin position="335"/>
        <end position="400"/>
    </location>
</feature>
<organism evidence="5 6">
    <name type="scientific">Tepidibacillus decaturensis</name>
    <dbReference type="NCBI Taxonomy" id="1413211"/>
    <lineage>
        <taxon>Bacteria</taxon>
        <taxon>Bacillati</taxon>
        <taxon>Bacillota</taxon>
        <taxon>Bacilli</taxon>
        <taxon>Bacillales</taxon>
        <taxon>Bacillaceae</taxon>
        <taxon>Tepidibacillus</taxon>
    </lineage>
</organism>
<dbReference type="AlphaFoldDB" id="A0A135L1L4"/>
<evidence type="ECO:0000313" key="6">
    <source>
        <dbReference type="Proteomes" id="UP000070352"/>
    </source>
</evidence>
<name>A0A135L1L4_9BACI</name>
<feature type="domain" description="Replicative helicase loading/DNA remodeling protein DnaB N-terminal winged helix" evidence="4">
    <location>
        <begin position="9"/>
        <end position="179"/>
    </location>
</feature>
<dbReference type="InterPro" id="IPR058660">
    <property type="entry name" value="WHD_DnaB"/>
</dbReference>
<keyword evidence="6" id="KW-1185">Reference proteome</keyword>
<dbReference type="Pfam" id="PF25888">
    <property type="entry name" value="WHD_DnaB"/>
    <property type="match status" value="1"/>
</dbReference>
<dbReference type="EMBL" id="LSKU01000001">
    <property type="protein sequence ID" value="KXG42846.1"/>
    <property type="molecule type" value="Genomic_DNA"/>
</dbReference>
<protein>
    <submittedName>
        <fullName evidence="5">Uncharacterized protein</fullName>
    </submittedName>
</protein>
<dbReference type="OrthoDB" id="2082007at2"/>
<gene>
    <name evidence="5" type="ORF">U473_01480</name>
</gene>
<evidence type="ECO:0000256" key="1">
    <source>
        <dbReference type="ARBA" id="ARBA00093462"/>
    </source>
</evidence>
<sequence>MSYIFNEITPQDSYIIRLPNSIETTQFSYMIELYQPIIGTEALSLYLTFIYHLPLGQAGVSIPNLHRGLMTQLQLSFPTIIKARKVLEAVGLLETIKYKHVEKNEHIFEYTLFPPLHPIQFFQSDVLSLLLLNRLGKSAFQTLKSKLTPNLNWNHGYYIFAEKITKSFDEVFDTVLASEFKIKPGSEIEQLIQPLEYQEEKKQSPKLDIKKKYLDIDFIKGMGSSIYPLEKIIDSDLEKLLHELAFLYQLSETDMINLLKDHTIYDSTGKIDKQSLRKRVKERVQFAEKEVVIVQKEQLVDEKKQKSAHNLSKAEQHQWELEHLTPIELMKQYQGGGKIAEADLNLIEGLLIDYQLPSGVVNVLIEYIMLTNEYKLPKNLTEKIAGHWKRLKIKTVNEAQNVAKKEHQLYKEWKEVKKGSKNAAKKAFTSTKSGKKEKIPDYILQQEEKYHQKENTTDSIDKESQDEINQLLRKLGEI</sequence>
<dbReference type="InterPro" id="IPR006343">
    <property type="entry name" value="DnaB/C_C"/>
</dbReference>
<dbReference type="STRING" id="1413211.U473_01480"/>
<comment type="caution">
    <text evidence="5">The sequence shown here is derived from an EMBL/GenBank/DDBJ whole genome shotgun (WGS) entry which is preliminary data.</text>
</comment>
<evidence type="ECO:0000259" key="3">
    <source>
        <dbReference type="Pfam" id="PF07261"/>
    </source>
</evidence>
<evidence type="ECO:0000259" key="4">
    <source>
        <dbReference type="Pfam" id="PF25888"/>
    </source>
</evidence>
<dbReference type="RefSeq" id="WP_068722678.1">
    <property type="nucleotide sequence ID" value="NZ_LSKU01000001.1"/>
</dbReference>
<dbReference type="Proteomes" id="UP000070352">
    <property type="component" value="Unassembled WGS sequence"/>
</dbReference>